<evidence type="ECO:0000256" key="5">
    <source>
        <dbReference type="ARBA" id="ARBA00023033"/>
    </source>
</evidence>
<dbReference type="GO" id="GO:0071949">
    <property type="term" value="F:FAD binding"/>
    <property type="evidence" value="ECO:0007669"/>
    <property type="project" value="InterPro"/>
</dbReference>
<evidence type="ECO:0000313" key="7">
    <source>
        <dbReference type="EMBL" id="KAK2592255.1"/>
    </source>
</evidence>
<dbReference type="Pfam" id="PF13450">
    <property type="entry name" value="NAD_binding_8"/>
    <property type="match status" value="1"/>
</dbReference>
<dbReference type="InterPro" id="IPR002938">
    <property type="entry name" value="FAD-bd"/>
</dbReference>
<evidence type="ECO:0000256" key="2">
    <source>
        <dbReference type="ARBA" id="ARBA00022630"/>
    </source>
</evidence>
<keyword evidence="4" id="KW-0560">Oxidoreductase</keyword>
<comment type="caution">
    <text evidence="7">The sequence shown here is derived from an EMBL/GenBank/DDBJ whole genome shotgun (WGS) entry which is preliminary data.</text>
</comment>
<dbReference type="GO" id="GO:0004497">
    <property type="term" value="F:monooxygenase activity"/>
    <property type="evidence" value="ECO:0007669"/>
    <property type="project" value="UniProtKB-KW"/>
</dbReference>
<keyword evidence="5" id="KW-0503">Monooxygenase</keyword>
<dbReference type="Pfam" id="PF01494">
    <property type="entry name" value="FAD_binding_3"/>
    <property type="match status" value="1"/>
</dbReference>
<dbReference type="SUPFAM" id="SSF51905">
    <property type="entry name" value="FAD/NAD(P)-binding domain"/>
    <property type="match status" value="1"/>
</dbReference>
<gene>
    <name evidence="7" type="ORF">QQS21_010042</name>
</gene>
<organism evidence="7 8">
    <name type="scientific">Conoideocrella luteorostrata</name>
    <dbReference type="NCBI Taxonomy" id="1105319"/>
    <lineage>
        <taxon>Eukaryota</taxon>
        <taxon>Fungi</taxon>
        <taxon>Dikarya</taxon>
        <taxon>Ascomycota</taxon>
        <taxon>Pezizomycotina</taxon>
        <taxon>Sordariomycetes</taxon>
        <taxon>Hypocreomycetidae</taxon>
        <taxon>Hypocreales</taxon>
        <taxon>Clavicipitaceae</taxon>
        <taxon>Conoideocrella</taxon>
    </lineage>
</organism>
<evidence type="ECO:0000256" key="1">
    <source>
        <dbReference type="ARBA" id="ARBA00001974"/>
    </source>
</evidence>
<sequence length="472" mass="51772">MAADKTQPEQAAHTANLPVIIIGAGISGLSLAQHLRQLGIPFRIFERDTGVKSRGVGWGLTLNWSLPMLRSLVTPELLSRFPETYVDRQGIETGLCPRFPFYDLSNGDLKATTPPLPETWGRTLSSFVETSESHFSGATRHGKTVTVTFEDGSKCVGSLLVACDGSNSRVRRALFPSLASENLYRIPIAVMGVKIHLSTAQIAGMRELDPYFLQGTSSQNDSFVYMSVLDAPGNSPENDPDSYNLQICLSWPYRDGYLGRERQLQVPDSQESRHKLFHEFAATYAEPFSSILRAVTVDTEIKQIDLCDWPPPIGLHTKGNVVLMGDAMHQMAMYRGEGANHAIADVVDFATHVVPLLGRDETAFTGSTDIGTIATVSTPAEPEVQHVASSRNPVNGNTNRHMSEATNISIQLRTALDAYENVVVNRARPGVLASRRACLDAHDWTRIGPQSPLLSRRQKDIVYDEVADMVVG</sequence>
<protein>
    <recommendedName>
        <fullName evidence="6">FAD-binding domain-containing protein</fullName>
    </recommendedName>
</protein>
<evidence type="ECO:0000256" key="3">
    <source>
        <dbReference type="ARBA" id="ARBA00022827"/>
    </source>
</evidence>
<accession>A0AAJ0CG35</accession>
<dbReference type="Proteomes" id="UP001251528">
    <property type="component" value="Unassembled WGS sequence"/>
</dbReference>
<dbReference type="InterPro" id="IPR036188">
    <property type="entry name" value="FAD/NAD-bd_sf"/>
</dbReference>
<proteinExistence type="predicted"/>
<feature type="domain" description="FAD-binding" evidence="6">
    <location>
        <begin position="141"/>
        <end position="351"/>
    </location>
</feature>
<evidence type="ECO:0000256" key="4">
    <source>
        <dbReference type="ARBA" id="ARBA00023002"/>
    </source>
</evidence>
<dbReference type="AlphaFoldDB" id="A0AAJ0CG35"/>
<keyword evidence="2" id="KW-0285">Flavoprotein</keyword>
<dbReference type="PANTHER" id="PTHR47178">
    <property type="entry name" value="MONOOXYGENASE, FAD-BINDING"/>
    <property type="match status" value="1"/>
</dbReference>
<evidence type="ECO:0000259" key="6">
    <source>
        <dbReference type="Pfam" id="PF01494"/>
    </source>
</evidence>
<dbReference type="EMBL" id="JASWJB010000277">
    <property type="protein sequence ID" value="KAK2592255.1"/>
    <property type="molecule type" value="Genomic_DNA"/>
</dbReference>
<keyword evidence="3" id="KW-0274">FAD</keyword>
<dbReference type="PRINTS" id="PR00420">
    <property type="entry name" value="RNGMNOXGNASE"/>
</dbReference>
<name>A0AAJ0CG35_9HYPO</name>
<reference evidence="7" key="1">
    <citation type="submission" date="2023-06" db="EMBL/GenBank/DDBJ databases">
        <title>Conoideocrella luteorostrata (Hypocreales: Clavicipitaceae), a potential biocontrol fungus for elongate hemlock scale in United States Christmas tree production areas.</title>
        <authorList>
            <person name="Barrett H."/>
            <person name="Lovett B."/>
            <person name="Macias A.M."/>
            <person name="Stajich J.E."/>
            <person name="Kasson M.T."/>
        </authorList>
    </citation>
    <scope>NUCLEOTIDE SEQUENCE</scope>
    <source>
        <strain evidence="7">ARSEF 14590</strain>
    </source>
</reference>
<dbReference type="PANTHER" id="PTHR47178:SF1">
    <property type="entry name" value="FAD-BINDING DOMAIN-CONTAINING PROTEIN-RELATED"/>
    <property type="match status" value="1"/>
</dbReference>
<dbReference type="Gene3D" id="3.50.50.60">
    <property type="entry name" value="FAD/NAD(P)-binding domain"/>
    <property type="match status" value="1"/>
</dbReference>
<comment type="cofactor">
    <cofactor evidence="1">
        <name>FAD</name>
        <dbReference type="ChEBI" id="CHEBI:57692"/>
    </cofactor>
</comment>
<keyword evidence="8" id="KW-1185">Reference proteome</keyword>
<evidence type="ECO:0000313" key="8">
    <source>
        <dbReference type="Proteomes" id="UP001251528"/>
    </source>
</evidence>